<proteinExistence type="predicted"/>
<evidence type="ECO:0000259" key="30">
    <source>
        <dbReference type="PROSITE" id="PS50071"/>
    </source>
</evidence>
<dbReference type="PaxDb" id="10029-XP_007620160.1"/>
<feature type="region of interest" description="Disordered" evidence="28">
    <location>
        <begin position="85"/>
        <end position="135"/>
    </location>
</feature>
<keyword evidence="12" id="KW-0809">Transit peptide</keyword>
<keyword evidence="4" id="KW-0964">Secreted</keyword>
<dbReference type="SUPFAM" id="SSF90188">
    <property type="entry name" value="Somatomedin B domain"/>
    <property type="match status" value="1"/>
</dbReference>
<evidence type="ECO:0000256" key="5">
    <source>
        <dbReference type="ARBA" id="ARBA00022553"/>
    </source>
</evidence>
<dbReference type="PANTHER" id="PTHR14289">
    <property type="entry name" value="F-BOX ONLY PROTEIN 3"/>
    <property type="match status" value="1"/>
</dbReference>
<dbReference type="Proteomes" id="UP000001075">
    <property type="component" value="Unassembled WGS sequence"/>
</dbReference>
<evidence type="ECO:0000313" key="33">
    <source>
        <dbReference type="EMBL" id="EGV94342.1"/>
    </source>
</evidence>
<feature type="signal peptide" evidence="29">
    <location>
        <begin position="1"/>
        <end position="19"/>
    </location>
</feature>
<dbReference type="InterPro" id="IPR001356">
    <property type="entry name" value="HD"/>
</dbReference>
<dbReference type="GO" id="GO:0008201">
    <property type="term" value="F:heparin binding"/>
    <property type="evidence" value="ECO:0007669"/>
    <property type="project" value="UniProtKB-KW"/>
</dbReference>
<dbReference type="Pfam" id="PF01033">
    <property type="entry name" value="Somatomedin_B"/>
    <property type="match status" value="1"/>
</dbReference>
<evidence type="ECO:0000256" key="7">
    <source>
        <dbReference type="ARBA" id="ARBA00022674"/>
    </source>
</evidence>
<comment type="subcellular location">
    <subcellularLocation>
        <location evidence="3">Mitochondrion matrix</location>
    </subcellularLocation>
    <subcellularLocation>
        <location evidence="1 25 27">Nucleus</location>
    </subcellularLocation>
    <subcellularLocation>
        <location evidence="2">Secreted</location>
        <location evidence="2">Extracellular space</location>
    </subcellularLocation>
</comment>
<dbReference type="InterPro" id="IPR036024">
    <property type="entry name" value="Somatomedin_B-like_dom_sf"/>
</dbReference>
<keyword evidence="5" id="KW-0597">Phosphoprotein</keyword>
<evidence type="ECO:0000256" key="6">
    <source>
        <dbReference type="ARBA" id="ARBA00022641"/>
    </source>
</evidence>
<dbReference type="InterPro" id="IPR020436">
    <property type="entry name" value="SMB_chordata"/>
</dbReference>
<dbReference type="Gene3D" id="4.10.410.20">
    <property type="match status" value="1"/>
</dbReference>
<protein>
    <recommendedName>
        <fullName evidence="21">Polymerase delta-interacting protein 2</fullName>
    </recommendedName>
    <alternativeName>
        <fullName evidence="24">S-protein</fullName>
    </alternativeName>
    <alternativeName>
        <fullName evidence="23">Serum-spreading factor</fullName>
    </alternativeName>
    <alternativeName>
        <fullName evidence="22">Vitronectin</fullName>
    </alternativeName>
</protein>
<dbReference type="SUPFAM" id="SSF110069">
    <property type="entry name" value="ApaG-like"/>
    <property type="match status" value="1"/>
</dbReference>
<keyword evidence="8 29" id="KW-0732">Signal</keyword>
<dbReference type="SMART" id="SM00389">
    <property type="entry name" value="HOX"/>
    <property type="match status" value="1"/>
</dbReference>
<dbReference type="InterPro" id="IPR009057">
    <property type="entry name" value="Homeodomain-like_sf"/>
</dbReference>
<dbReference type="Gene3D" id="2.60.40.1470">
    <property type="entry name" value="ApaG domain"/>
    <property type="match status" value="1"/>
</dbReference>
<dbReference type="InterPro" id="IPR018486">
    <property type="entry name" value="Hemopexin_CS"/>
</dbReference>
<evidence type="ECO:0000256" key="13">
    <source>
        <dbReference type="ARBA" id="ARBA00023128"/>
    </source>
</evidence>
<feature type="chain" id="PRO_5003443866" description="Polymerase delta-interacting protein 2" evidence="29">
    <location>
        <begin position="20"/>
        <end position="876"/>
    </location>
</feature>
<dbReference type="FunCoup" id="G3GTP7">
    <property type="interactions" value="298"/>
</dbReference>
<dbReference type="PANTHER" id="PTHR14289:SF16">
    <property type="entry name" value="POLYMERASE DELTA-INTERACTING PROTEIN 2"/>
    <property type="match status" value="1"/>
</dbReference>
<evidence type="ECO:0000256" key="26">
    <source>
        <dbReference type="PROSITE-ProRule" id="PRU01011"/>
    </source>
</evidence>
<keyword evidence="9" id="KW-0677">Repeat</keyword>
<evidence type="ECO:0000256" key="11">
    <source>
        <dbReference type="ARBA" id="ARBA00022889"/>
    </source>
</evidence>
<dbReference type="GO" id="GO:0070987">
    <property type="term" value="P:error-free translesion synthesis"/>
    <property type="evidence" value="ECO:0007669"/>
    <property type="project" value="TreeGrafter"/>
</dbReference>
<sequence length="876" mass="100146">MAPLRPFLMLTLLAWVSLADQESCKGRCNQGFVANKKCQCDELCSYYQSCCADYVAQCKPQVTRGDVFTMPEDEYWSYDYTEETKNGTSTHVQPENTSLHPDLQPQTSEPTSFLKPEEQAPTLEASTSGPEVGYLEVTSRPDTTAQGTSDFPEEELCSGKPFDAFTDLKNGSLFAFRGQYCYELDETAVRPGYPKLIRDVWGIEGPIDAAFTRINCQGKTYLFKGSLYWRFEDGVLDPGYPRNISEGFSGIPDNVDAALALPAHRYSGRERVYFFKGKQYWEYEFQQQPSQEDCEGSSLSAVFEHFALLQRDSWEDIFELLFWGRSTGGVREPQFISRDWHGVPGKVDAAMAGRIYISGSTSHSFQAKKQKSRRRSRKRYRSRRGRGRSRSPSSSHSLNSRRSSRSVWFSLFSSEERGLGDYNYDYDMDWLPPATCEPIQSVYFFSGDKYYRVNLKTRRVDSVNPPYPRSIAQYWLGCPAPENSMASPVEASPGCASGLGPHRRKRTTFSVGQLLELERVFAARPYPDISTREHLAQVTHLPEAKIQECAGAKMYLFIFPIRNRAEGKVLETVGVFEVPKQNGKYETGQLFLHSVFGYRGVVLFPWQARLYDRDVASSAPEKAENPAGHGSKEVKGKTHTYYQVLIDARDCPHISQRSQTEAVTFLANHDDSRALYAIPGLDYVSHEDILPYTSTDQVPIQHELFERFLLYDQTKAPPFVARETLRAWQEKNHPWLELSDVHRETTENIRVTVIPFYMGMREAQNSHVYWWRYCIRLENLDSDVVQLRERHWRIFSLSGTLETVRGRGVVGREPVLSKEQPAFQYSSHVSLQASSGHMWGTFRFERPDGSHFDVRIPPFSLESNKDEKTPPSGLHW</sequence>
<dbReference type="SUPFAM" id="SSF46689">
    <property type="entry name" value="Homeodomain-like"/>
    <property type="match status" value="1"/>
</dbReference>
<evidence type="ECO:0000256" key="14">
    <source>
        <dbReference type="ARBA" id="ARBA00023157"/>
    </source>
</evidence>
<evidence type="ECO:0000256" key="1">
    <source>
        <dbReference type="ARBA" id="ARBA00004123"/>
    </source>
</evidence>
<dbReference type="GO" id="GO:0006955">
    <property type="term" value="P:immune response"/>
    <property type="evidence" value="ECO:0007669"/>
    <property type="project" value="InterPro"/>
</dbReference>
<dbReference type="Gene3D" id="1.10.10.60">
    <property type="entry name" value="Homeodomain-like"/>
    <property type="match status" value="1"/>
</dbReference>
<dbReference type="Pfam" id="PF00045">
    <property type="entry name" value="Hemopexin"/>
    <property type="match status" value="4"/>
</dbReference>
<dbReference type="InterPro" id="IPR011722">
    <property type="entry name" value="Hemimethylated_DNA-bd_dom"/>
</dbReference>
<evidence type="ECO:0000256" key="16">
    <source>
        <dbReference type="ARBA" id="ARBA00023204"/>
    </source>
</evidence>
<dbReference type="InterPro" id="IPR007474">
    <property type="entry name" value="ApaG_domain"/>
</dbReference>
<evidence type="ECO:0000259" key="31">
    <source>
        <dbReference type="PROSITE" id="PS50958"/>
    </source>
</evidence>
<dbReference type="InterPro" id="IPR036767">
    <property type="entry name" value="ApaG_sf"/>
</dbReference>
<dbReference type="GO" id="GO:0007155">
    <property type="term" value="P:cell adhesion"/>
    <property type="evidence" value="ECO:0007669"/>
    <property type="project" value="UniProtKB-KW"/>
</dbReference>
<evidence type="ECO:0000256" key="29">
    <source>
        <dbReference type="SAM" id="SignalP"/>
    </source>
</evidence>
<dbReference type="Pfam" id="PF04379">
    <property type="entry name" value="DUF525"/>
    <property type="match status" value="1"/>
</dbReference>
<evidence type="ECO:0000256" key="4">
    <source>
        <dbReference type="ARBA" id="ARBA00022525"/>
    </source>
</evidence>
<organism evidence="33 34">
    <name type="scientific">Cricetulus griseus</name>
    <name type="common">Chinese hamster</name>
    <name type="synonym">Cricetulus barabensis griseus</name>
    <dbReference type="NCBI Taxonomy" id="10029"/>
    <lineage>
        <taxon>Eukaryota</taxon>
        <taxon>Metazoa</taxon>
        <taxon>Chordata</taxon>
        <taxon>Craniata</taxon>
        <taxon>Vertebrata</taxon>
        <taxon>Euteleostomi</taxon>
        <taxon>Mammalia</taxon>
        <taxon>Eutheria</taxon>
        <taxon>Euarchontoglires</taxon>
        <taxon>Glires</taxon>
        <taxon>Rodentia</taxon>
        <taxon>Myomorpha</taxon>
        <taxon>Muroidea</taxon>
        <taxon>Cricetidae</taxon>
        <taxon>Cricetinae</taxon>
        <taxon>Cricetulus</taxon>
    </lineage>
</organism>
<dbReference type="CDD" id="cd00086">
    <property type="entry name" value="homeodomain"/>
    <property type="match status" value="1"/>
</dbReference>
<dbReference type="InterPro" id="IPR036375">
    <property type="entry name" value="Hemopexin-like_dom_sf"/>
</dbReference>
<evidence type="ECO:0000256" key="19">
    <source>
        <dbReference type="ARBA" id="ARBA00056691"/>
    </source>
</evidence>
<keyword evidence="11" id="KW-0130">Cell adhesion</keyword>
<dbReference type="FunFam" id="2.110.10.10:FF:000010">
    <property type="entry name" value="vitronectin"/>
    <property type="match status" value="1"/>
</dbReference>
<accession>G3GTP7</accession>
<feature type="repeat" description="Hemopexin" evidence="26">
    <location>
        <begin position="204"/>
        <end position="251"/>
    </location>
</feature>
<feature type="domain" description="Homeobox" evidence="30">
    <location>
        <begin position="500"/>
        <end position="547"/>
    </location>
</feature>
<keyword evidence="15" id="KW-0325">Glycoprotein</keyword>
<dbReference type="STRING" id="10029.G3GTP7"/>
<dbReference type="PRINTS" id="PR00022">
    <property type="entry name" value="SOMATOMEDINB"/>
</dbReference>
<dbReference type="EMBL" id="JH000022">
    <property type="protein sequence ID" value="EGV94342.1"/>
    <property type="molecule type" value="Genomic_DNA"/>
</dbReference>
<feature type="region of interest" description="Disordered" evidence="28">
    <location>
        <begin position="361"/>
        <end position="400"/>
    </location>
</feature>
<evidence type="ECO:0000256" key="23">
    <source>
        <dbReference type="ARBA" id="ARBA00075129"/>
    </source>
</evidence>
<evidence type="ECO:0000256" key="20">
    <source>
        <dbReference type="ARBA" id="ARBA00064106"/>
    </source>
</evidence>
<evidence type="ECO:0000256" key="3">
    <source>
        <dbReference type="ARBA" id="ARBA00004305"/>
    </source>
</evidence>
<evidence type="ECO:0000256" key="25">
    <source>
        <dbReference type="PROSITE-ProRule" id="PRU00108"/>
    </source>
</evidence>
<keyword evidence="25 27" id="KW-0238">DNA-binding</keyword>
<evidence type="ECO:0000313" key="34">
    <source>
        <dbReference type="Proteomes" id="UP000001075"/>
    </source>
</evidence>
<evidence type="ECO:0000256" key="21">
    <source>
        <dbReference type="ARBA" id="ARBA00073116"/>
    </source>
</evidence>
<evidence type="ECO:0000256" key="18">
    <source>
        <dbReference type="ARBA" id="ARBA00056470"/>
    </source>
</evidence>
<evidence type="ECO:0000256" key="22">
    <source>
        <dbReference type="ARBA" id="ARBA00074064"/>
    </source>
</evidence>
<evidence type="ECO:0000256" key="12">
    <source>
        <dbReference type="ARBA" id="ARBA00022946"/>
    </source>
</evidence>
<evidence type="ECO:0000256" key="28">
    <source>
        <dbReference type="SAM" id="MobiDB-lite"/>
    </source>
</evidence>
<dbReference type="SMART" id="SM00120">
    <property type="entry name" value="HX"/>
    <property type="match status" value="4"/>
</dbReference>
<dbReference type="InterPro" id="IPR000585">
    <property type="entry name" value="Hemopexin-like_dom"/>
</dbReference>
<comment type="subunit">
    <text evidence="20">Interacts with PCNA and POLD2. Interacts with SSBP1. Interacts with PRIMPOL; leading to enhance DNA polymerase activity of PRIMPOL. Interacts with POLH. Interacts with POLD1; leading to stimulate DNA polymerase activity of POLD1.</text>
</comment>
<dbReference type="InterPro" id="IPR001212">
    <property type="entry name" value="Somatomedin_B_dom"/>
</dbReference>
<feature type="compositionally biased region" description="Basic residues" evidence="28">
    <location>
        <begin position="366"/>
        <end position="389"/>
    </location>
</feature>
<comment type="function">
    <text evidence="19">Vitronectin is a cell adhesion and spreading factor found in serum and tissues. Vitronectin interact with glycosaminoglycans and proteoglycans. Is recognized by certain members of the integrin family and serves as a cell-to-substrate adhesion molecule. Inhibitor of the membrane-damaging effect of the terminal cytolytic complement pathway.</text>
</comment>
<dbReference type="GO" id="GO:0042645">
    <property type="term" value="C:mitochondrial nucleoid"/>
    <property type="evidence" value="ECO:0007669"/>
    <property type="project" value="TreeGrafter"/>
</dbReference>
<dbReference type="SMART" id="SM00201">
    <property type="entry name" value="SO"/>
    <property type="match status" value="1"/>
</dbReference>
<feature type="compositionally biased region" description="Polar residues" evidence="28">
    <location>
        <begin position="86"/>
        <end position="111"/>
    </location>
</feature>
<evidence type="ECO:0000256" key="9">
    <source>
        <dbReference type="ARBA" id="ARBA00022737"/>
    </source>
</evidence>
<keyword evidence="10" id="KW-0227">DNA damage</keyword>
<feature type="compositionally biased region" description="Low complexity" evidence="28">
    <location>
        <begin position="390"/>
        <end position="400"/>
    </location>
</feature>
<reference evidence="34" key="1">
    <citation type="journal article" date="2011" name="Nat. Biotechnol.">
        <title>The genomic sequence of the Chinese hamster ovary (CHO)-K1 cell line.</title>
        <authorList>
            <person name="Xu X."/>
            <person name="Nagarajan H."/>
            <person name="Lewis N.E."/>
            <person name="Pan S."/>
            <person name="Cai Z."/>
            <person name="Liu X."/>
            <person name="Chen W."/>
            <person name="Xie M."/>
            <person name="Wang W."/>
            <person name="Hammond S."/>
            <person name="Andersen M.R."/>
            <person name="Neff N."/>
            <person name="Passarelli B."/>
            <person name="Koh W."/>
            <person name="Fan H.C."/>
            <person name="Wang J."/>
            <person name="Gui Y."/>
            <person name="Lee K.H."/>
            <person name="Betenbaugh M.J."/>
            <person name="Quake S.R."/>
            <person name="Famili I."/>
            <person name="Palsson B.O."/>
            <person name="Wang J."/>
        </authorList>
    </citation>
    <scope>NUCLEOTIDE SEQUENCE [LARGE SCALE GENOMIC DNA]</scope>
    <source>
        <strain evidence="34">CHO K1 cell line</strain>
    </source>
</reference>
<evidence type="ECO:0000256" key="10">
    <source>
        <dbReference type="ARBA" id="ARBA00022763"/>
    </source>
</evidence>
<keyword evidence="6" id="KW-0765">Sulfation</keyword>
<dbReference type="GO" id="GO:0005576">
    <property type="term" value="C:extracellular region"/>
    <property type="evidence" value="ECO:0007669"/>
    <property type="project" value="UniProtKB-SubCell"/>
</dbReference>
<dbReference type="GO" id="GO:0030247">
    <property type="term" value="F:polysaccharide binding"/>
    <property type="evidence" value="ECO:0007669"/>
    <property type="project" value="InterPro"/>
</dbReference>
<dbReference type="SMART" id="SM00992">
    <property type="entry name" value="YccV-like"/>
    <property type="match status" value="1"/>
</dbReference>
<dbReference type="InterPro" id="IPR018487">
    <property type="entry name" value="Hemopexin-like_repeat"/>
</dbReference>
<dbReference type="Pfam" id="PF08755">
    <property type="entry name" value="YccV-like"/>
    <property type="match status" value="1"/>
</dbReference>
<dbReference type="PROSITE" id="PS50071">
    <property type="entry name" value="HOMEOBOX_2"/>
    <property type="match status" value="1"/>
</dbReference>
<name>G3GTP7_CRIGR</name>
<dbReference type="PROSITE" id="PS51642">
    <property type="entry name" value="HEMOPEXIN_2"/>
    <property type="match status" value="4"/>
</dbReference>
<gene>
    <name evidence="33" type="ORF">I79_001034</name>
</gene>
<dbReference type="SUPFAM" id="SSF141255">
    <property type="entry name" value="YccV-like"/>
    <property type="match status" value="1"/>
</dbReference>
<dbReference type="InParanoid" id="G3GTP7"/>
<evidence type="ECO:0000256" key="15">
    <source>
        <dbReference type="ARBA" id="ARBA00023180"/>
    </source>
</evidence>
<dbReference type="GO" id="GO:0005044">
    <property type="term" value="F:scavenger receptor activity"/>
    <property type="evidence" value="ECO:0007669"/>
    <property type="project" value="InterPro"/>
</dbReference>
<dbReference type="PROSITE" id="PS00024">
    <property type="entry name" value="HEMOPEXIN"/>
    <property type="match status" value="2"/>
</dbReference>
<feature type="domain" description="SMB" evidence="31">
    <location>
        <begin position="20"/>
        <end position="63"/>
    </location>
</feature>
<evidence type="ECO:0000256" key="24">
    <source>
        <dbReference type="ARBA" id="ARBA00080053"/>
    </source>
</evidence>
<evidence type="ECO:0000259" key="32">
    <source>
        <dbReference type="PROSITE" id="PS51087"/>
    </source>
</evidence>
<dbReference type="GO" id="GO:0005634">
    <property type="term" value="C:nucleus"/>
    <property type="evidence" value="ECO:0007669"/>
    <property type="project" value="UniProtKB-SubCell"/>
</dbReference>
<dbReference type="FunFam" id="2.60.40.1470:FF:000001">
    <property type="entry name" value="DNA polymerase delta-interacting protein 2"/>
    <property type="match status" value="1"/>
</dbReference>
<comment type="function">
    <text evidence="18">Involved in DNA damage tolerance by regulating translesion synthesis (TLS) of templates carrying DNA damage lesions such as 8oxoG and abasic sites. May act by stimulating activity of DNA polymerases involved in TLS, such as PRIMPOL and polymerase delta (POLD1).</text>
</comment>
<dbReference type="CDD" id="cd00094">
    <property type="entry name" value="HX"/>
    <property type="match status" value="1"/>
</dbReference>
<dbReference type="GO" id="GO:0006281">
    <property type="term" value="P:DNA repair"/>
    <property type="evidence" value="ECO:0007669"/>
    <property type="project" value="UniProtKB-KW"/>
</dbReference>
<dbReference type="Pfam" id="PF00046">
    <property type="entry name" value="Homeodomain"/>
    <property type="match status" value="1"/>
</dbReference>
<dbReference type="PROSITE" id="PS51087">
    <property type="entry name" value="APAG"/>
    <property type="match status" value="1"/>
</dbReference>
<evidence type="ECO:0000256" key="2">
    <source>
        <dbReference type="ARBA" id="ARBA00004239"/>
    </source>
</evidence>
<keyword evidence="16" id="KW-0234">DNA repair</keyword>
<evidence type="ECO:0000256" key="17">
    <source>
        <dbReference type="ARBA" id="ARBA00023242"/>
    </source>
</evidence>
<dbReference type="Gene3D" id="2.110.10.10">
    <property type="entry name" value="Hemopexin-like domain"/>
    <property type="match status" value="2"/>
</dbReference>
<dbReference type="PROSITE" id="PS50958">
    <property type="entry name" value="SMB_2"/>
    <property type="match status" value="1"/>
</dbReference>
<evidence type="ECO:0000256" key="27">
    <source>
        <dbReference type="RuleBase" id="RU000682"/>
    </source>
</evidence>
<feature type="repeat" description="Hemopexin" evidence="26">
    <location>
        <begin position="428"/>
        <end position="478"/>
    </location>
</feature>
<dbReference type="SUPFAM" id="SSF50923">
    <property type="entry name" value="Hemopexin-like domain"/>
    <property type="match status" value="1"/>
</dbReference>
<keyword evidence="17 25" id="KW-0539">Nucleus</keyword>
<feature type="repeat" description="Hemopexin" evidence="26">
    <location>
        <begin position="252"/>
        <end position="306"/>
    </location>
</feature>
<dbReference type="GO" id="GO:0003677">
    <property type="term" value="F:DNA binding"/>
    <property type="evidence" value="ECO:0007669"/>
    <property type="project" value="UniProtKB-UniRule"/>
</dbReference>
<feature type="domain" description="ApaG" evidence="32">
    <location>
        <begin position="743"/>
        <end position="868"/>
    </location>
</feature>
<evidence type="ECO:0000256" key="8">
    <source>
        <dbReference type="ARBA" id="ARBA00022729"/>
    </source>
</evidence>
<keyword evidence="25 27" id="KW-0371">Homeobox</keyword>
<keyword evidence="7" id="KW-0358">Heparin-binding</keyword>
<keyword evidence="14" id="KW-1015">Disulfide bond</keyword>
<dbReference type="NCBIfam" id="NF003967">
    <property type="entry name" value="PRK05461.1"/>
    <property type="match status" value="1"/>
</dbReference>
<keyword evidence="13" id="KW-0496">Mitochondrion</keyword>
<feature type="repeat" description="Hemopexin" evidence="26">
    <location>
        <begin position="159"/>
        <end position="203"/>
    </location>
</feature>
<dbReference type="AlphaFoldDB" id="G3GTP7"/>
<dbReference type="eggNOG" id="KOG1565">
    <property type="taxonomic scope" value="Eukaryota"/>
</dbReference>
<feature type="DNA-binding region" description="Homeobox" evidence="25">
    <location>
        <begin position="502"/>
        <end position="548"/>
    </location>
</feature>
<dbReference type="InterPro" id="IPR036623">
    <property type="entry name" value="Hemimethylated_DNA-bd_sf"/>
</dbReference>
<dbReference type="PROSITE" id="PS00524">
    <property type="entry name" value="SMB_1"/>
    <property type="match status" value="1"/>
</dbReference>